<sequence>MNLKHLLLLPILLPGLLLAGCTAPTPTVQAPPPPPRMAPDPPGLVLILRKSEAEVVALLGAPSMSRSEGPARQLQFIRPPCILDAFLYPDAAGAAKVRTAAARKPDGTRMEPGACLTLILPVRP</sequence>
<evidence type="ECO:0000313" key="2">
    <source>
        <dbReference type="EMBL" id="MBB6226848.1"/>
    </source>
</evidence>
<dbReference type="RefSeq" id="WP_184196333.1">
    <property type="nucleotide sequence ID" value="NZ_BMOX01000001.1"/>
</dbReference>
<gene>
    <name evidence="2" type="ORF">FHS79_001010</name>
</gene>
<dbReference type="EMBL" id="JACIIV010000006">
    <property type="protein sequence ID" value="MBB6226848.1"/>
    <property type="molecule type" value="Genomic_DNA"/>
</dbReference>
<dbReference type="AlphaFoldDB" id="A0A841LCZ7"/>
<evidence type="ECO:0000256" key="1">
    <source>
        <dbReference type="SAM" id="SignalP"/>
    </source>
</evidence>
<evidence type="ECO:0008006" key="4">
    <source>
        <dbReference type="Google" id="ProtNLM"/>
    </source>
</evidence>
<proteinExistence type="predicted"/>
<feature type="chain" id="PRO_5032961901" description="Lipoprotein" evidence="1">
    <location>
        <begin position="20"/>
        <end position="124"/>
    </location>
</feature>
<name>A0A841LCZ7_9SPHN</name>
<comment type="caution">
    <text evidence="2">The sequence shown here is derived from an EMBL/GenBank/DDBJ whole genome shotgun (WGS) entry which is preliminary data.</text>
</comment>
<protein>
    <recommendedName>
        <fullName evidence="4">Lipoprotein</fullName>
    </recommendedName>
</protein>
<accession>A0A841LCZ7</accession>
<dbReference type="Proteomes" id="UP000538147">
    <property type="component" value="Unassembled WGS sequence"/>
</dbReference>
<evidence type="ECO:0000313" key="3">
    <source>
        <dbReference type="Proteomes" id="UP000538147"/>
    </source>
</evidence>
<reference evidence="2 3" key="1">
    <citation type="submission" date="2020-08" db="EMBL/GenBank/DDBJ databases">
        <title>Genomic Encyclopedia of Type Strains, Phase IV (KMG-IV): sequencing the most valuable type-strain genomes for metagenomic binning, comparative biology and taxonomic classification.</title>
        <authorList>
            <person name="Goeker M."/>
        </authorList>
    </citation>
    <scope>NUCLEOTIDE SEQUENCE [LARGE SCALE GENOMIC DNA]</scope>
    <source>
        <strain evidence="2 3">DSM 102189</strain>
    </source>
</reference>
<keyword evidence="1" id="KW-0732">Signal</keyword>
<keyword evidence="3" id="KW-1185">Reference proteome</keyword>
<organism evidence="2 3">
    <name type="scientific">Polymorphobacter multimanifer</name>
    <dbReference type="NCBI Taxonomy" id="1070431"/>
    <lineage>
        <taxon>Bacteria</taxon>
        <taxon>Pseudomonadati</taxon>
        <taxon>Pseudomonadota</taxon>
        <taxon>Alphaproteobacteria</taxon>
        <taxon>Sphingomonadales</taxon>
        <taxon>Sphingosinicellaceae</taxon>
        <taxon>Polymorphobacter</taxon>
    </lineage>
</organism>
<feature type="signal peptide" evidence="1">
    <location>
        <begin position="1"/>
        <end position="19"/>
    </location>
</feature>
<dbReference type="PROSITE" id="PS51257">
    <property type="entry name" value="PROKAR_LIPOPROTEIN"/>
    <property type="match status" value="1"/>
</dbReference>